<sequence length="436" mass="47776">MASPSPSPPPPPLSSARERRGVGHRGMVEIELDAARALTDLAGSAATGRVSGGEEWERNESRSRKRSKSKSPERAQLGSFQGQEETSILGGACSTADCDGDYTAADNVVQEGAHIKVSSELGKSTVKVPSNYSSLHGSRSKQNLMEVEKEQRRLRRVIANRESARQTIRRRQALREELTRKVADLSLENEKMKMEKDIAMRQYLSLKETNEQLKDQITKTVRPEADQNVSTATTEMESPKTGRRFLVYGRSPVIQFIYPSWPSIWGNTLAFCGQANTSNISGSVPPQNMPSCAWYYPFGRGEHGLGQSYGEAANTERAAVHGTDDKENSLLATFGTEKANAPEAAARGGVSGSINKDEQILKTPAEETITKGSSHDEKCELQHDKGLLEKLQGACTQPPDKLSNATSATAAGEARRRRMELRKLKQCHGGQEDMRC</sequence>
<dbReference type="AlphaFoldDB" id="A0A9E7K988"/>
<evidence type="ECO:0000256" key="7">
    <source>
        <dbReference type="SAM" id="Coils"/>
    </source>
</evidence>
<comment type="similarity">
    <text evidence="2">Belongs to the bZIP family.</text>
</comment>
<feature type="region of interest" description="Disordered" evidence="8">
    <location>
        <begin position="1"/>
        <end position="27"/>
    </location>
</feature>
<dbReference type="PROSITE" id="PS50217">
    <property type="entry name" value="BZIP"/>
    <property type="match status" value="1"/>
</dbReference>
<dbReference type="SUPFAM" id="SSF57959">
    <property type="entry name" value="Leucine zipper domain"/>
    <property type="match status" value="1"/>
</dbReference>
<keyword evidence="7" id="KW-0175">Coiled coil</keyword>
<dbReference type="InterPro" id="IPR046347">
    <property type="entry name" value="bZIP_sf"/>
</dbReference>
<organism evidence="10 11">
    <name type="scientific">Musa troglodytarum</name>
    <name type="common">fe'i banana</name>
    <dbReference type="NCBI Taxonomy" id="320322"/>
    <lineage>
        <taxon>Eukaryota</taxon>
        <taxon>Viridiplantae</taxon>
        <taxon>Streptophyta</taxon>
        <taxon>Embryophyta</taxon>
        <taxon>Tracheophyta</taxon>
        <taxon>Spermatophyta</taxon>
        <taxon>Magnoliopsida</taxon>
        <taxon>Liliopsida</taxon>
        <taxon>Zingiberales</taxon>
        <taxon>Musaceae</taxon>
        <taxon>Musa</taxon>
    </lineage>
</organism>
<evidence type="ECO:0000313" key="10">
    <source>
        <dbReference type="EMBL" id="URE09081.1"/>
    </source>
</evidence>
<protein>
    <submittedName>
        <fullName evidence="10">BRLZ</fullName>
    </submittedName>
</protein>
<dbReference type="InterPro" id="IPR045314">
    <property type="entry name" value="bZIP_plant_GBF1"/>
</dbReference>
<dbReference type="GO" id="GO:0003700">
    <property type="term" value="F:DNA-binding transcription factor activity"/>
    <property type="evidence" value="ECO:0007669"/>
    <property type="project" value="InterPro"/>
</dbReference>
<dbReference type="GO" id="GO:0043565">
    <property type="term" value="F:sequence-specific DNA binding"/>
    <property type="evidence" value="ECO:0007669"/>
    <property type="project" value="InterPro"/>
</dbReference>
<keyword evidence="4" id="KW-0238">DNA-binding</keyword>
<comment type="subcellular location">
    <subcellularLocation>
        <location evidence="1">Nucleus</location>
    </subcellularLocation>
</comment>
<dbReference type="InterPro" id="IPR044827">
    <property type="entry name" value="GBF-like"/>
</dbReference>
<keyword evidence="5" id="KW-0804">Transcription</keyword>
<dbReference type="OrthoDB" id="1928614at2759"/>
<evidence type="ECO:0000256" key="1">
    <source>
        <dbReference type="ARBA" id="ARBA00004123"/>
    </source>
</evidence>
<dbReference type="Proteomes" id="UP001055439">
    <property type="component" value="Chromosome 6"/>
</dbReference>
<feature type="coiled-coil region" evidence="7">
    <location>
        <begin position="147"/>
        <end position="216"/>
    </location>
</feature>
<keyword evidence="3" id="KW-0805">Transcription regulation</keyword>
<gene>
    <name evidence="10" type="ORF">MUK42_35637</name>
</gene>
<dbReference type="PANTHER" id="PTHR45967">
    <property type="entry name" value="G-BOX-BINDING FACTOR 3-RELATED"/>
    <property type="match status" value="1"/>
</dbReference>
<feature type="domain" description="BZIP" evidence="9">
    <location>
        <begin position="150"/>
        <end position="213"/>
    </location>
</feature>
<feature type="region of interest" description="Disordered" evidence="8">
    <location>
        <begin position="395"/>
        <end position="416"/>
    </location>
</feature>
<dbReference type="GO" id="GO:0005634">
    <property type="term" value="C:nucleus"/>
    <property type="evidence" value="ECO:0007669"/>
    <property type="project" value="UniProtKB-SubCell"/>
</dbReference>
<dbReference type="EMBL" id="CP097508">
    <property type="protein sequence ID" value="URE09081.1"/>
    <property type="molecule type" value="Genomic_DNA"/>
</dbReference>
<proteinExistence type="inferred from homology"/>
<keyword evidence="6" id="KW-0539">Nucleus</keyword>
<evidence type="ECO:0000256" key="4">
    <source>
        <dbReference type="ARBA" id="ARBA00023125"/>
    </source>
</evidence>
<dbReference type="InterPro" id="IPR004827">
    <property type="entry name" value="bZIP"/>
</dbReference>
<dbReference type="SMART" id="SM00338">
    <property type="entry name" value="BRLZ"/>
    <property type="match status" value="1"/>
</dbReference>
<evidence type="ECO:0000259" key="9">
    <source>
        <dbReference type="PROSITE" id="PS50217"/>
    </source>
</evidence>
<dbReference type="PANTHER" id="PTHR45967:SF28">
    <property type="entry name" value="BASIC-LEUCINE ZIPPER (BZIP) TRANSCRIPTION FACTOR FAMILY PROTEIN"/>
    <property type="match status" value="1"/>
</dbReference>
<name>A0A9E7K988_9LILI</name>
<evidence type="ECO:0000256" key="2">
    <source>
        <dbReference type="ARBA" id="ARBA00007163"/>
    </source>
</evidence>
<dbReference type="CDD" id="cd14702">
    <property type="entry name" value="bZIP_plant_GBF1"/>
    <property type="match status" value="1"/>
</dbReference>
<evidence type="ECO:0000256" key="3">
    <source>
        <dbReference type="ARBA" id="ARBA00023015"/>
    </source>
</evidence>
<evidence type="ECO:0000313" key="11">
    <source>
        <dbReference type="Proteomes" id="UP001055439"/>
    </source>
</evidence>
<feature type="region of interest" description="Disordered" evidence="8">
    <location>
        <begin position="42"/>
        <end position="85"/>
    </location>
</feature>
<evidence type="ECO:0000256" key="6">
    <source>
        <dbReference type="ARBA" id="ARBA00023242"/>
    </source>
</evidence>
<keyword evidence="11" id="KW-1185">Reference proteome</keyword>
<evidence type="ECO:0000256" key="8">
    <source>
        <dbReference type="SAM" id="MobiDB-lite"/>
    </source>
</evidence>
<accession>A0A9E7K988</accession>
<reference evidence="10" key="1">
    <citation type="submission" date="2022-05" db="EMBL/GenBank/DDBJ databases">
        <title>The Musa troglodytarum L. genome provides insights into the mechanism of non-climacteric behaviour and enrichment of carotenoids.</title>
        <authorList>
            <person name="Wang J."/>
        </authorList>
    </citation>
    <scope>NUCLEOTIDE SEQUENCE</scope>
    <source>
        <tissue evidence="10">Leaf</tissue>
    </source>
</reference>
<feature type="compositionally biased region" description="Pro residues" evidence="8">
    <location>
        <begin position="1"/>
        <end position="13"/>
    </location>
</feature>
<evidence type="ECO:0000256" key="5">
    <source>
        <dbReference type="ARBA" id="ARBA00023163"/>
    </source>
</evidence>